<dbReference type="SUPFAM" id="SSF51182">
    <property type="entry name" value="RmlC-like cupins"/>
    <property type="match status" value="1"/>
</dbReference>
<comment type="caution">
    <text evidence="3">The sequence shown here is derived from an EMBL/GenBank/DDBJ whole genome shotgun (WGS) entry which is preliminary data.</text>
</comment>
<evidence type="ECO:0000256" key="1">
    <source>
        <dbReference type="SAM" id="MobiDB-lite"/>
    </source>
</evidence>
<sequence>MIVTGTGTPTRALGPAGAAAPTWRCLARRGMLHSECETFDHVVLPPGRTSRHDDPGVEQAVHVLRGTAALRLGGTARRLDADDVVLVPAGTGALVEAGPDGAELLVLRVLSKDAHTALPPRVPELPPRQRAIGNTTPGPQERVA</sequence>
<dbReference type="Pfam" id="PF07883">
    <property type="entry name" value="Cupin_2"/>
    <property type="match status" value="1"/>
</dbReference>
<gene>
    <name evidence="3" type="ORF">R2363_05415</name>
</gene>
<dbReference type="RefSeq" id="WP_319008156.1">
    <property type="nucleotide sequence ID" value="NZ_JAWJZF010000237.1"/>
</dbReference>
<reference evidence="3 4" key="1">
    <citation type="submission" date="2023-10" db="EMBL/GenBank/DDBJ databases">
        <authorList>
            <person name="Wang X.X."/>
        </authorList>
    </citation>
    <scope>NUCLEOTIDE SEQUENCE [LARGE SCALE GENOMIC DNA]</scope>
    <source>
        <strain evidence="3 4">NBRC 12816</strain>
    </source>
</reference>
<protein>
    <submittedName>
        <fullName evidence="3">Cupin domain-containing protein</fullName>
    </submittedName>
</protein>
<organism evidence="3 4">
    <name type="scientific">Streptomyces roseolus</name>
    <dbReference type="NCBI Taxonomy" id="67358"/>
    <lineage>
        <taxon>Bacteria</taxon>
        <taxon>Bacillati</taxon>
        <taxon>Actinomycetota</taxon>
        <taxon>Actinomycetes</taxon>
        <taxon>Kitasatosporales</taxon>
        <taxon>Streptomycetaceae</taxon>
        <taxon>Streptomyces</taxon>
    </lineage>
</organism>
<proteinExistence type="predicted"/>
<evidence type="ECO:0000259" key="2">
    <source>
        <dbReference type="Pfam" id="PF07883"/>
    </source>
</evidence>
<dbReference type="Proteomes" id="UP001278571">
    <property type="component" value="Unassembled WGS sequence"/>
</dbReference>
<keyword evidence="4" id="KW-1185">Reference proteome</keyword>
<evidence type="ECO:0000313" key="4">
    <source>
        <dbReference type="Proteomes" id="UP001278571"/>
    </source>
</evidence>
<name>A0ABU4K1K3_9ACTN</name>
<dbReference type="InterPro" id="IPR011051">
    <property type="entry name" value="RmlC_Cupin_sf"/>
</dbReference>
<feature type="region of interest" description="Disordered" evidence="1">
    <location>
        <begin position="118"/>
        <end position="144"/>
    </location>
</feature>
<feature type="domain" description="Cupin type-2" evidence="2">
    <location>
        <begin position="41"/>
        <end position="91"/>
    </location>
</feature>
<dbReference type="EMBL" id="JAWJZF010000237">
    <property type="protein sequence ID" value="MDX2291611.1"/>
    <property type="molecule type" value="Genomic_DNA"/>
</dbReference>
<accession>A0ABU4K1K3</accession>
<dbReference type="Gene3D" id="2.60.120.10">
    <property type="entry name" value="Jelly Rolls"/>
    <property type="match status" value="1"/>
</dbReference>
<dbReference type="InterPro" id="IPR014710">
    <property type="entry name" value="RmlC-like_jellyroll"/>
</dbReference>
<dbReference type="InterPro" id="IPR013096">
    <property type="entry name" value="Cupin_2"/>
</dbReference>
<evidence type="ECO:0000313" key="3">
    <source>
        <dbReference type="EMBL" id="MDX2291611.1"/>
    </source>
</evidence>